<dbReference type="PANTHER" id="PTHR44757:SF2">
    <property type="entry name" value="BIOFILM ARCHITECTURE MAINTENANCE PROTEIN MBAA"/>
    <property type="match status" value="1"/>
</dbReference>
<protein>
    <submittedName>
        <fullName evidence="4">Diguanylate cyclase/phosphodiesterase (GGDEF &amp; EAL domains) with PAS/PAC sensor(S)</fullName>
    </submittedName>
</protein>
<reference evidence="4" key="1">
    <citation type="submission" date="2018-06" db="EMBL/GenBank/DDBJ databases">
        <authorList>
            <person name="Zhirakovskaya E."/>
        </authorList>
    </citation>
    <scope>NUCLEOTIDE SEQUENCE</scope>
</reference>
<dbReference type="InterPro" id="IPR035919">
    <property type="entry name" value="EAL_sf"/>
</dbReference>
<feature type="domain" description="EAL" evidence="2">
    <location>
        <begin position="477"/>
        <end position="724"/>
    </location>
</feature>
<dbReference type="InterPro" id="IPR001633">
    <property type="entry name" value="EAL_dom"/>
</dbReference>
<proteinExistence type="predicted"/>
<name>A0A3B1DCH2_9ZZZZ</name>
<dbReference type="InterPro" id="IPR029787">
    <property type="entry name" value="Nucleotide_cyclase"/>
</dbReference>
<dbReference type="Pfam" id="PF00990">
    <property type="entry name" value="GGDEF"/>
    <property type="match status" value="1"/>
</dbReference>
<dbReference type="InterPro" id="IPR043128">
    <property type="entry name" value="Rev_trsase/Diguanyl_cyclase"/>
</dbReference>
<dbReference type="NCBIfam" id="TIGR00229">
    <property type="entry name" value="sensory_box"/>
    <property type="match status" value="1"/>
</dbReference>
<dbReference type="CDD" id="cd01949">
    <property type="entry name" value="GGDEF"/>
    <property type="match status" value="1"/>
</dbReference>
<dbReference type="PANTHER" id="PTHR44757">
    <property type="entry name" value="DIGUANYLATE CYCLASE DGCP"/>
    <property type="match status" value="1"/>
</dbReference>
<dbReference type="AlphaFoldDB" id="A0A3B1DCH2"/>
<dbReference type="PROSITE" id="PS50112">
    <property type="entry name" value="PAS"/>
    <property type="match status" value="1"/>
</dbReference>
<dbReference type="SUPFAM" id="SSF141868">
    <property type="entry name" value="EAL domain-like"/>
    <property type="match status" value="1"/>
</dbReference>
<dbReference type="SUPFAM" id="SSF55073">
    <property type="entry name" value="Nucleotide cyclase"/>
    <property type="match status" value="1"/>
</dbReference>
<dbReference type="Pfam" id="PF00563">
    <property type="entry name" value="EAL"/>
    <property type="match status" value="1"/>
</dbReference>
<dbReference type="InterPro" id="IPR000014">
    <property type="entry name" value="PAS"/>
</dbReference>
<feature type="domain" description="GGDEF" evidence="3">
    <location>
        <begin position="335"/>
        <end position="468"/>
    </location>
</feature>
<dbReference type="CDD" id="cd00130">
    <property type="entry name" value="PAS"/>
    <property type="match status" value="1"/>
</dbReference>
<evidence type="ECO:0000259" key="2">
    <source>
        <dbReference type="PROSITE" id="PS50883"/>
    </source>
</evidence>
<dbReference type="Gene3D" id="3.20.20.450">
    <property type="entry name" value="EAL domain"/>
    <property type="match status" value="1"/>
</dbReference>
<evidence type="ECO:0000313" key="4">
    <source>
        <dbReference type="EMBL" id="VAX33734.1"/>
    </source>
</evidence>
<gene>
    <name evidence="4" type="ORF">MNBD_NITROSPIRAE01-870</name>
</gene>
<dbReference type="Gene3D" id="3.30.450.20">
    <property type="entry name" value="PAS domain"/>
    <property type="match status" value="1"/>
</dbReference>
<dbReference type="PROSITE" id="PS50887">
    <property type="entry name" value="GGDEF"/>
    <property type="match status" value="1"/>
</dbReference>
<dbReference type="Pfam" id="PF08447">
    <property type="entry name" value="PAS_3"/>
    <property type="match status" value="1"/>
</dbReference>
<dbReference type="InterPro" id="IPR035965">
    <property type="entry name" value="PAS-like_dom_sf"/>
</dbReference>
<feature type="domain" description="PAS" evidence="1">
    <location>
        <begin position="196"/>
        <end position="251"/>
    </location>
</feature>
<dbReference type="SMART" id="SM00091">
    <property type="entry name" value="PAS"/>
    <property type="match status" value="1"/>
</dbReference>
<dbReference type="EMBL" id="UOGF01000119">
    <property type="protein sequence ID" value="VAX33734.1"/>
    <property type="molecule type" value="Genomic_DNA"/>
</dbReference>
<evidence type="ECO:0000259" key="1">
    <source>
        <dbReference type="PROSITE" id="PS50112"/>
    </source>
</evidence>
<organism evidence="4">
    <name type="scientific">hydrothermal vent metagenome</name>
    <dbReference type="NCBI Taxonomy" id="652676"/>
    <lineage>
        <taxon>unclassified sequences</taxon>
        <taxon>metagenomes</taxon>
        <taxon>ecological metagenomes</taxon>
    </lineage>
</organism>
<dbReference type="PROSITE" id="PS50883">
    <property type="entry name" value="EAL"/>
    <property type="match status" value="1"/>
</dbReference>
<sequence length="724" mass="83602">MEKTEQILEAFLDLERSRQRESELRIDYESQLQGIRSIIEAESKDSLFAALVGVLKTLIHCEHVFILKSEEDGSMRPSLSTRVQIQDTRWFPDTLFQRVLRGKPAAVFNINLVREWHQQSEESREGIASALHFKLEDGKKASILICTHTAQRHFNPTHIKQLRRFMPFVSQGFATLELKQAIRERDRFFALSLELMAIIDKKGYFKQLNHAWQTTLGYTEKQIKSRPFFNFIRPRDRQQLIRKLSSVTRQNAPLLEECRFRQSDGRTIWLSCSIVMNTQDDLYYISARDVTARVKAEQQLLKDATHDALTGLHNRSVFVDHLVKVLQYNHRKKHFDFALLYFDLDRFKLINDSLGHLVGDQVLIEISKRIKETVRSADSIARLGGDEFAILLIDINKAADVISLTKRLIERIEEPLCLDRREIKISASVGITLSRDDHASSEEVLRDADIAMYAAKNSDTSKYMLFDKKMHAKALALLQLEMDMDNALQHSEFTLVYQAIVEIKTEKIISFEALVRWQHPERGMIPPSDFIPLAEENGFIIQLGTWIFKTACEKIKTLRTTHPKHKNTSIHINISPRQFWKNGFVEELVQVVSALNLPPKAIILEVTESVILQNAMEAFEIFEKIKQLGFPLYIDDFGTGYSSLSYLHQFPFEGLKIDRSFVDVIEKDKKCNELIKTILQLAKNFGLEVVAEGVEKKEQSDYLMAQGCKYAQGYLYAEPQEEID</sequence>
<evidence type="ECO:0000259" key="3">
    <source>
        <dbReference type="PROSITE" id="PS50887"/>
    </source>
</evidence>
<dbReference type="SMART" id="SM00267">
    <property type="entry name" value="GGDEF"/>
    <property type="match status" value="1"/>
</dbReference>
<dbReference type="SMART" id="SM00052">
    <property type="entry name" value="EAL"/>
    <property type="match status" value="1"/>
</dbReference>
<dbReference type="InterPro" id="IPR000160">
    <property type="entry name" value="GGDEF_dom"/>
</dbReference>
<dbReference type="InterPro" id="IPR052155">
    <property type="entry name" value="Biofilm_reg_signaling"/>
</dbReference>
<dbReference type="SUPFAM" id="SSF55785">
    <property type="entry name" value="PYP-like sensor domain (PAS domain)"/>
    <property type="match status" value="1"/>
</dbReference>
<dbReference type="CDD" id="cd01948">
    <property type="entry name" value="EAL"/>
    <property type="match status" value="1"/>
</dbReference>
<dbReference type="NCBIfam" id="TIGR00254">
    <property type="entry name" value="GGDEF"/>
    <property type="match status" value="1"/>
</dbReference>
<accession>A0A3B1DCH2</accession>
<dbReference type="Gene3D" id="3.30.70.270">
    <property type="match status" value="1"/>
</dbReference>
<dbReference type="InterPro" id="IPR013655">
    <property type="entry name" value="PAS_fold_3"/>
</dbReference>